<dbReference type="Proteomes" id="UP000195807">
    <property type="component" value="Chromosome"/>
</dbReference>
<dbReference type="KEGG" id="cman:A9D14_04915"/>
<dbReference type="GO" id="GO:0032259">
    <property type="term" value="P:methylation"/>
    <property type="evidence" value="ECO:0007669"/>
    <property type="project" value="UniProtKB-KW"/>
</dbReference>
<organism evidence="6 7">
    <name type="scientific">Croceicoccus marinus</name>
    <dbReference type="NCBI Taxonomy" id="450378"/>
    <lineage>
        <taxon>Bacteria</taxon>
        <taxon>Pseudomonadati</taxon>
        <taxon>Pseudomonadota</taxon>
        <taxon>Alphaproteobacteria</taxon>
        <taxon>Sphingomonadales</taxon>
        <taxon>Erythrobacteraceae</taxon>
        <taxon>Croceicoccus</taxon>
    </lineage>
</organism>
<evidence type="ECO:0000313" key="7">
    <source>
        <dbReference type="Proteomes" id="UP000195807"/>
    </source>
</evidence>
<evidence type="ECO:0000256" key="3">
    <source>
        <dbReference type="ARBA" id="ARBA00022679"/>
    </source>
</evidence>
<keyword evidence="4" id="KW-0949">S-adenosyl-L-methionine</keyword>
<accession>A0A1Z1FA92</accession>
<dbReference type="InterPro" id="IPR003333">
    <property type="entry name" value="CMAS"/>
</dbReference>
<dbReference type="RefSeq" id="WP_066848286.1">
    <property type="nucleotide sequence ID" value="NZ_CP019602.1"/>
</dbReference>
<dbReference type="PANTHER" id="PTHR43667:SF1">
    <property type="entry name" value="CYCLOPROPANE-FATTY-ACYL-PHOSPHOLIPID SYNTHASE"/>
    <property type="match status" value="1"/>
</dbReference>
<evidence type="ECO:0000256" key="5">
    <source>
        <dbReference type="ARBA" id="ARBA00023098"/>
    </source>
</evidence>
<evidence type="ECO:0000256" key="1">
    <source>
        <dbReference type="ARBA" id="ARBA00010815"/>
    </source>
</evidence>
<dbReference type="Gene3D" id="3.40.50.150">
    <property type="entry name" value="Vaccinia Virus protein VP39"/>
    <property type="match status" value="1"/>
</dbReference>
<dbReference type="STRING" id="450378.GCA_001661675_00981"/>
<dbReference type="SUPFAM" id="SSF53335">
    <property type="entry name" value="S-adenosyl-L-methionine-dependent methyltransferases"/>
    <property type="match status" value="1"/>
</dbReference>
<evidence type="ECO:0000256" key="4">
    <source>
        <dbReference type="ARBA" id="ARBA00022691"/>
    </source>
</evidence>
<keyword evidence="7" id="KW-1185">Reference proteome</keyword>
<keyword evidence="3 6" id="KW-0808">Transferase</keyword>
<name>A0A1Z1FA92_9SPHN</name>
<dbReference type="AlphaFoldDB" id="A0A1Z1FA92"/>
<reference evidence="6 7" key="1">
    <citation type="submission" date="2017-01" db="EMBL/GenBank/DDBJ databases">
        <title>Complete genome sequence of esterase-producing bacterium Croceicoccus marinus E4A9.</title>
        <authorList>
            <person name="Wu Y.-H."/>
            <person name="Cheng H."/>
            <person name="Xu L."/>
            <person name="Huo Y.-Y."/>
            <person name="Wang C.-S."/>
            <person name="Xu X.-W."/>
        </authorList>
    </citation>
    <scope>NUCLEOTIDE SEQUENCE [LARGE SCALE GENOMIC DNA]</scope>
    <source>
        <strain evidence="6 7">E4A9</strain>
    </source>
</reference>
<keyword evidence="5" id="KW-0443">Lipid metabolism</keyword>
<dbReference type="PANTHER" id="PTHR43667">
    <property type="entry name" value="CYCLOPROPANE-FATTY-ACYL-PHOSPHOLIPID SYNTHASE"/>
    <property type="match status" value="1"/>
</dbReference>
<dbReference type="InterPro" id="IPR029063">
    <property type="entry name" value="SAM-dependent_MTases_sf"/>
</dbReference>
<keyword evidence="2 6" id="KW-0489">Methyltransferase</keyword>
<protein>
    <submittedName>
        <fullName evidence="6">SAM-dependent methyltransferase</fullName>
    </submittedName>
</protein>
<gene>
    <name evidence="6" type="ORF">A9D14_04915</name>
</gene>
<dbReference type="EMBL" id="CP019602">
    <property type="protein sequence ID" value="ARU15643.1"/>
    <property type="molecule type" value="Genomic_DNA"/>
</dbReference>
<sequence length="431" mass="48483">MPGAKRLLETLLAKAVKRGRLTVAYSDGSTRSFGTPDGIMPEVGIRFTDRKVPRDIVMDMRLGAAEAFMDGRLIVESGGGIMEMVELLQGNNHWDAGQRISPPRFRRRMADRLKFIATQFNKATSSKANVAHHYDIGNDLYRLMLDAPHMQYSCAYWPREGMTLEEAQTEKLAHIAAKLDLKPGQQVLDIGCGWGGMAIFLARHADVKVLGITLSEEQLALARQRAEAAGVADRVTFRLVDYRDLAAEGATFDRIVSVGMFEHVGQPQFETYFRCCARLMKEDGVALIHTIGRMGKPGTTDAFTRKYIFPGGYIPALSETVAASEKVRLIASDVETLRLHYALTLREWYRRCLDHRDEIVAMYDERFFRMWTFYLSGATAAFESGGMCNFQIQYVRSRHALPMHRDYMAEAERSIMADENAPVRKTALSSA</sequence>
<dbReference type="PIRSF" id="PIRSF003085">
    <property type="entry name" value="CMAS"/>
    <property type="match status" value="1"/>
</dbReference>
<dbReference type="Pfam" id="PF02353">
    <property type="entry name" value="CMAS"/>
    <property type="match status" value="1"/>
</dbReference>
<evidence type="ECO:0000256" key="2">
    <source>
        <dbReference type="ARBA" id="ARBA00022603"/>
    </source>
</evidence>
<proteinExistence type="inferred from homology"/>
<dbReference type="CDD" id="cd02440">
    <property type="entry name" value="AdoMet_MTases"/>
    <property type="match status" value="1"/>
</dbReference>
<dbReference type="GO" id="GO:0008610">
    <property type="term" value="P:lipid biosynthetic process"/>
    <property type="evidence" value="ECO:0007669"/>
    <property type="project" value="InterPro"/>
</dbReference>
<dbReference type="GO" id="GO:0008168">
    <property type="term" value="F:methyltransferase activity"/>
    <property type="evidence" value="ECO:0007669"/>
    <property type="project" value="UniProtKB-KW"/>
</dbReference>
<dbReference type="InterPro" id="IPR050723">
    <property type="entry name" value="CFA/CMAS"/>
</dbReference>
<comment type="similarity">
    <text evidence="1">Belongs to the CFA/CMAS family.</text>
</comment>
<evidence type="ECO:0000313" key="6">
    <source>
        <dbReference type="EMBL" id="ARU15643.1"/>
    </source>
</evidence>
<dbReference type="OrthoDB" id="9782855at2"/>